<feature type="transmembrane region" description="Helical" evidence="9">
    <location>
        <begin position="112"/>
        <end position="130"/>
    </location>
</feature>
<protein>
    <submittedName>
        <fullName evidence="11">Calcium/proton exchanger</fullName>
    </submittedName>
</protein>
<evidence type="ECO:0000256" key="2">
    <source>
        <dbReference type="ARBA" id="ARBA00008170"/>
    </source>
</evidence>
<feature type="transmembrane region" description="Helical" evidence="9">
    <location>
        <begin position="246"/>
        <end position="265"/>
    </location>
</feature>
<evidence type="ECO:0000256" key="9">
    <source>
        <dbReference type="SAM" id="Phobius"/>
    </source>
</evidence>
<keyword evidence="6" id="KW-0406">Ion transport</keyword>
<feature type="transmembrane region" description="Helical" evidence="9">
    <location>
        <begin position="332"/>
        <end position="352"/>
    </location>
</feature>
<feature type="domain" description="Sodium/calcium exchanger membrane region" evidence="10">
    <location>
        <begin position="150"/>
        <end position="261"/>
    </location>
</feature>
<dbReference type="GO" id="GO:0000329">
    <property type="term" value="C:fungal-type vacuole membrane"/>
    <property type="evidence" value="ECO:0007669"/>
    <property type="project" value="TreeGrafter"/>
</dbReference>
<evidence type="ECO:0000256" key="1">
    <source>
        <dbReference type="ARBA" id="ARBA00004127"/>
    </source>
</evidence>
<feature type="transmembrane region" description="Helical" evidence="9">
    <location>
        <begin position="142"/>
        <end position="164"/>
    </location>
</feature>
<feature type="transmembrane region" description="Helical" evidence="9">
    <location>
        <begin position="208"/>
        <end position="226"/>
    </location>
</feature>
<name>A0A167DDR2_METRR</name>
<feature type="compositionally biased region" description="Polar residues" evidence="8">
    <location>
        <begin position="33"/>
        <end position="51"/>
    </location>
</feature>
<dbReference type="InterPro" id="IPR044880">
    <property type="entry name" value="NCX_ion-bd_dom_sf"/>
</dbReference>
<feature type="domain" description="Sodium/calcium exchanger membrane region" evidence="10">
    <location>
        <begin position="337"/>
        <end position="454"/>
    </location>
</feature>
<dbReference type="OrthoDB" id="1699231at2759"/>
<dbReference type="GO" id="GO:0015369">
    <property type="term" value="F:calcium:proton antiporter activity"/>
    <property type="evidence" value="ECO:0007669"/>
    <property type="project" value="UniProtKB-ARBA"/>
</dbReference>
<organism evidence="11 12">
    <name type="scientific">Metarhizium rileyi (strain RCEF 4871)</name>
    <name type="common">Nomuraea rileyi</name>
    <dbReference type="NCBI Taxonomy" id="1649241"/>
    <lineage>
        <taxon>Eukaryota</taxon>
        <taxon>Fungi</taxon>
        <taxon>Dikarya</taxon>
        <taxon>Ascomycota</taxon>
        <taxon>Pezizomycotina</taxon>
        <taxon>Sordariomycetes</taxon>
        <taxon>Hypocreomycetidae</taxon>
        <taxon>Hypocreales</taxon>
        <taxon>Clavicipitaceae</taxon>
        <taxon>Metarhizium</taxon>
    </lineage>
</organism>
<evidence type="ECO:0000259" key="10">
    <source>
        <dbReference type="Pfam" id="PF01699"/>
    </source>
</evidence>
<keyword evidence="7 9" id="KW-0472">Membrane</keyword>
<dbReference type="PANTHER" id="PTHR31503:SF20">
    <property type="entry name" value="CA(2+)_H(+) EXCHANGER, PUTATIVE (EUROFUNG)-RELATED"/>
    <property type="match status" value="1"/>
</dbReference>
<sequence>MTSSREISPSDSQEQRAEAEAEAEGEKDGTGVVQDTTCSVQGPSSSDSPVSAEQRDEQRTVLWLFKRVSPKTPFTMRSQFTYIFHRNYIMTLFMFCCPVGLVLHHTSKNLRAIFAINLLSTLPANYFGNLAMTEIGLRVPRLLADFLSISTGNLIQYISCVVLLRTHEYNVLQTSITGSILANTLFFLGLSIFVGCLEHSEQNLNRSAAHIATNLLFLSSTSLLIPTASHLLNQAEGRDLLRQSRGVAIVLLVVYICFVICEYWTSWEAFCGKDEHPVAATSLRPGHLSQNRSSHTLVQGDGAEKTADDDAPAEGFLATLKNLAVVDSEPHLHFIVAVLLLVASTALLYFNIDYCVQSIDGLSKVVPLSKTFVGLVLFPLANVDYVPILLAATGELGHTVTQTVGKSIQTALLVMPAIVLLAWTWGLDEVNFIFNGFEVVSLFAAVLLVNFLMMDIKLHW</sequence>
<feature type="compositionally biased region" description="Polar residues" evidence="8">
    <location>
        <begin position="1"/>
        <end position="12"/>
    </location>
</feature>
<dbReference type="PANTHER" id="PTHR31503">
    <property type="entry name" value="VACUOLAR CALCIUM ION TRANSPORTER"/>
    <property type="match status" value="1"/>
</dbReference>
<dbReference type="STRING" id="1081105.A0A167DDR2"/>
<evidence type="ECO:0000256" key="4">
    <source>
        <dbReference type="ARBA" id="ARBA00022692"/>
    </source>
</evidence>
<accession>A0A167DDR2</accession>
<comment type="similarity">
    <text evidence="2">Belongs to the Ca(2+):cation antiporter (CaCA) (TC 2.A.19) family.</text>
</comment>
<dbReference type="InterPro" id="IPR004713">
    <property type="entry name" value="CaH_exchang"/>
</dbReference>
<reference evidence="11 12" key="1">
    <citation type="journal article" date="2016" name="Genome Biol. Evol.">
        <title>Divergent and convergent evolution of fungal pathogenicity.</title>
        <authorList>
            <person name="Shang Y."/>
            <person name="Xiao G."/>
            <person name="Zheng P."/>
            <person name="Cen K."/>
            <person name="Zhan S."/>
            <person name="Wang C."/>
        </authorList>
    </citation>
    <scope>NUCLEOTIDE SEQUENCE [LARGE SCALE GENOMIC DNA]</scope>
    <source>
        <strain evidence="11 12">RCEF 4871</strain>
    </source>
</reference>
<dbReference type="GO" id="GO:0006874">
    <property type="term" value="P:intracellular calcium ion homeostasis"/>
    <property type="evidence" value="ECO:0007669"/>
    <property type="project" value="TreeGrafter"/>
</dbReference>
<dbReference type="Proteomes" id="UP000243498">
    <property type="component" value="Unassembled WGS sequence"/>
</dbReference>
<evidence type="ECO:0000256" key="7">
    <source>
        <dbReference type="ARBA" id="ARBA00023136"/>
    </source>
</evidence>
<evidence type="ECO:0000256" key="6">
    <source>
        <dbReference type="ARBA" id="ARBA00023065"/>
    </source>
</evidence>
<dbReference type="GO" id="GO:0012505">
    <property type="term" value="C:endomembrane system"/>
    <property type="evidence" value="ECO:0007669"/>
    <property type="project" value="UniProtKB-SubCell"/>
</dbReference>
<gene>
    <name evidence="11" type="ORF">NOR_05103</name>
</gene>
<dbReference type="EMBL" id="AZHC01000014">
    <property type="protein sequence ID" value="OAA42254.1"/>
    <property type="molecule type" value="Genomic_DNA"/>
</dbReference>
<dbReference type="Pfam" id="PF01699">
    <property type="entry name" value="Na_Ca_ex"/>
    <property type="match status" value="2"/>
</dbReference>
<comment type="subcellular location">
    <subcellularLocation>
        <location evidence="1">Endomembrane system</location>
        <topology evidence="1">Multi-pass membrane protein</topology>
    </subcellularLocation>
</comment>
<keyword evidence="12" id="KW-1185">Reference proteome</keyword>
<evidence type="ECO:0000313" key="12">
    <source>
        <dbReference type="Proteomes" id="UP000243498"/>
    </source>
</evidence>
<dbReference type="OMA" id="ICFVICE"/>
<evidence type="ECO:0000256" key="5">
    <source>
        <dbReference type="ARBA" id="ARBA00022989"/>
    </source>
</evidence>
<dbReference type="InterPro" id="IPR004837">
    <property type="entry name" value="NaCa_Exmemb"/>
</dbReference>
<comment type="caution">
    <text evidence="11">The sequence shown here is derived from an EMBL/GenBank/DDBJ whole genome shotgun (WGS) entry which is preliminary data.</text>
</comment>
<feature type="transmembrane region" description="Helical" evidence="9">
    <location>
        <begin position="176"/>
        <end position="196"/>
    </location>
</feature>
<evidence type="ECO:0000256" key="3">
    <source>
        <dbReference type="ARBA" id="ARBA00022448"/>
    </source>
</evidence>
<keyword evidence="5 9" id="KW-1133">Transmembrane helix</keyword>
<feature type="transmembrane region" description="Helical" evidence="9">
    <location>
        <begin position="372"/>
        <end position="392"/>
    </location>
</feature>
<dbReference type="AlphaFoldDB" id="A0A167DDR2"/>
<proteinExistence type="inferred from homology"/>
<evidence type="ECO:0000256" key="8">
    <source>
        <dbReference type="SAM" id="MobiDB-lite"/>
    </source>
</evidence>
<dbReference type="Gene3D" id="1.20.1420.30">
    <property type="entry name" value="NCX, central ion-binding region"/>
    <property type="match status" value="1"/>
</dbReference>
<evidence type="ECO:0000313" key="11">
    <source>
        <dbReference type="EMBL" id="OAA42254.1"/>
    </source>
</evidence>
<keyword evidence="4 9" id="KW-0812">Transmembrane</keyword>
<keyword evidence="3" id="KW-0813">Transport</keyword>
<feature type="region of interest" description="Disordered" evidence="8">
    <location>
        <begin position="1"/>
        <end position="54"/>
    </location>
</feature>
<feature type="transmembrane region" description="Helical" evidence="9">
    <location>
        <begin position="87"/>
        <end position="106"/>
    </location>
</feature>
<feature type="compositionally biased region" description="Basic and acidic residues" evidence="8">
    <location>
        <begin position="13"/>
        <end position="29"/>
    </location>
</feature>
<feature type="transmembrane region" description="Helical" evidence="9">
    <location>
        <begin position="432"/>
        <end position="453"/>
    </location>
</feature>
<feature type="transmembrane region" description="Helical" evidence="9">
    <location>
        <begin position="404"/>
        <end position="426"/>
    </location>
</feature>